<dbReference type="Pfam" id="PF13365">
    <property type="entry name" value="Trypsin_2"/>
    <property type="match status" value="1"/>
</dbReference>
<dbReference type="Pfam" id="PF02674">
    <property type="entry name" value="Colicin_V"/>
    <property type="match status" value="1"/>
</dbReference>
<feature type="transmembrane region" description="Helical" evidence="5">
    <location>
        <begin position="6"/>
        <end position="25"/>
    </location>
</feature>
<sequence length="394" mass="38801">MQVVDIIALGILVVALIAGLARGFFASLGTVVGMVLGAVAALWGLPLVTPWLSGILPEGGWRAAALAAAALVIVLLGTAAGAAVGRAIRRGVDRGRLRGLERFFGGVLSLSATGLALLLVATGIGAAGIPGVSSAVASSRVIAALDTITPAPVDDALATARGLLLSEGIPRLQAVIGEAVAPTSPPVTLDEPALQAAAASVARVSGTAYACGVSMTGSGFVAAPGLVVTNAHVVAGVDTPIVELPGGRAGEGRIVLFDPVVDLAVIAVGALGDAPLTIADPVPAGTQAVVQGYPHGGPFTSGPAAVLWVGTAPVPDISDSTLHPREVYQLAAEVRPGNSGGPLLDESGAVVGVVFARAADDDTRGFAMTTNELRPVLAAVSADSPPVASGDCAR</sequence>
<evidence type="ECO:0000256" key="5">
    <source>
        <dbReference type="SAM" id="Phobius"/>
    </source>
</evidence>
<dbReference type="PANTHER" id="PTHR43019:SF23">
    <property type="entry name" value="PROTEASE DO-LIKE 5, CHLOROPLASTIC"/>
    <property type="match status" value="1"/>
</dbReference>
<reference evidence="6 7" key="1">
    <citation type="submission" date="2021-03" db="EMBL/GenBank/DDBJ databases">
        <title>Microbacterium pauli sp. nov., isolated from microfiltered milk.</title>
        <authorList>
            <person name="Bellassi P."/>
            <person name="Fontana A."/>
            <person name="Callegari M.L."/>
            <person name="Lorenzo M."/>
            <person name="Cappa F."/>
        </authorList>
    </citation>
    <scope>NUCLEOTIDE SEQUENCE [LARGE SCALE GENOMIC DNA]</scope>
    <source>
        <strain evidence="6 7">DSM 18909</strain>
    </source>
</reference>
<keyword evidence="4 5" id="KW-0472">Membrane</keyword>
<feature type="transmembrane region" description="Helical" evidence="5">
    <location>
        <begin position="32"/>
        <end position="52"/>
    </location>
</feature>
<dbReference type="InterPro" id="IPR001940">
    <property type="entry name" value="Peptidase_S1C"/>
</dbReference>
<gene>
    <name evidence="6" type="ORF">J0P97_04350</name>
</gene>
<keyword evidence="3 5" id="KW-1133">Transmembrane helix</keyword>
<dbReference type="Proteomes" id="UP000740605">
    <property type="component" value="Unassembled WGS sequence"/>
</dbReference>
<dbReference type="InterPro" id="IPR003825">
    <property type="entry name" value="Colicin-V_CvpA"/>
</dbReference>
<proteinExistence type="predicted"/>
<evidence type="ECO:0000256" key="4">
    <source>
        <dbReference type="ARBA" id="ARBA00023136"/>
    </source>
</evidence>
<keyword evidence="6" id="KW-0645">Protease</keyword>
<keyword evidence="2 5" id="KW-0812">Transmembrane</keyword>
<evidence type="ECO:0000256" key="3">
    <source>
        <dbReference type="ARBA" id="ARBA00022989"/>
    </source>
</evidence>
<evidence type="ECO:0000313" key="6">
    <source>
        <dbReference type="EMBL" id="MBT8797303.1"/>
    </source>
</evidence>
<name>A0ABS5XRZ4_9MICO</name>
<evidence type="ECO:0000313" key="7">
    <source>
        <dbReference type="Proteomes" id="UP000740605"/>
    </source>
</evidence>
<dbReference type="InterPro" id="IPR047680">
    <property type="entry name" value="MarP-like"/>
</dbReference>
<dbReference type="InterPro" id="IPR043504">
    <property type="entry name" value="Peptidase_S1_PA_chymotrypsin"/>
</dbReference>
<dbReference type="NCBIfam" id="NF033740">
    <property type="entry name" value="MarP_fam_protase"/>
    <property type="match status" value="1"/>
</dbReference>
<dbReference type="GO" id="GO:0008233">
    <property type="term" value="F:peptidase activity"/>
    <property type="evidence" value="ECO:0007669"/>
    <property type="project" value="UniProtKB-KW"/>
</dbReference>
<feature type="transmembrane region" description="Helical" evidence="5">
    <location>
        <begin position="64"/>
        <end position="85"/>
    </location>
</feature>
<dbReference type="Gene3D" id="2.40.10.10">
    <property type="entry name" value="Trypsin-like serine proteases"/>
    <property type="match status" value="2"/>
</dbReference>
<keyword evidence="6" id="KW-0378">Hydrolase</keyword>
<comment type="subcellular location">
    <subcellularLocation>
        <location evidence="1">Membrane</location>
        <topology evidence="1">Multi-pass membrane protein</topology>
    </subcellularLocation>
</comment>
<dbReference type="SUPFAM" id="SSF50494">
    <property type="entry name" value="Trypsin-like serine proteases"/>
    <property type="match status" value="1"/>
</dbReference>
<feature type="transmembrane region" description="Helical" evidence="5">
    <location>
        <begin position="106"/>
        <end position="129"/>
    </location>
</feature>
<accession>A0ABS5XRZ4</accession>
<organism evidence="6 7">
    <name type="scientific">Microbacterium flavum</name>
    <dbReference type="NCBI Taxonomy" id="415216"/>
    <lineage>
        <taxon>Bacteria</taxon>
        <taxon>Bacillati</taxon>
        <taxon>Actinomycetota</taxon>
        <taxon>Actinomycetes</taxon>
        <taxon>Micrococcales</taxon>
        <taxon>Microbacteriaceae</taxon>
        <taxon>Microbacterium</taxon>
    </lineage>
</organism>
<dbReference type="InterPro" id="IPR009003">
    <property type="entry name" value="Peptidase_S1_PA"/>
</dbReference>
<dbReference type="PRINTS" id="PR00834">
    <property type="entry name" value="PROTEASES2C"/>
</dbReference>
<evidence type="ECO:0000256" key="2">
    <source>
        <dbReference type="ARBA" id="ARBA00022692"/>
    </source>
</evidence>
<comment type="caution">
    <text evidence="6">The sequence shown here is derived from an EMBL/GenBank/DDBJ whole genome shotgun (WGS) entry which is preliminary data.</text>
</comment>
<keyword evidence="7" id="KW-1185">Reference proteome</keyword>
<evidence type="ECO:0000256" key="1">
    <source>
        <dbReference type="ARBA" id="ARBA00004141"/>
    </source>
</evidence>
<dbReference type="EMBL" id="JAFLHG010000003">
    <property type="protein sequence ID" value="MBT8797303.1"/>
    <property type="molecule type" value="Genomic_DNA"/>
</dbReference>
<dbReference type="PANTHER" id="PTHR43019">
    <property type="entry name" value="SERINE ENDOPROTEASE DEGS"/>
    <property type="match status" value="1"/>
</dbReference>
<protein>
    <submittedName>
        <fullName evidence="6">MarP family serine protease</fullName>
    </submittedName>
</protein>
<dbReference type="RefSeq" id="WP_215486546.1">
    <property type="nucleotide sequence ID" value="NZ_BAAAPJ010000003.1"/>
</dbReference>
<dbReference type="GO" id="GO:0006508">
    <property type="term" value="P:proteolysis"/>
    <property type="evidence" value="ECO:0007669"/>
    <property type="project" value="UniProtKB-KW"/>
</dbReference>